<proteinExistence type="predicted"/>
<evidence type="ECO:0000313" key="2">
    <source>
        <dbReference type="EMBL" id="HIU10433.1"/>
    </source>
</evidence>
<dbReference type="EMBL" id="DVMH01000021">
    <property type="protein sequence ID" value="HIU10433.1"/>
    <property type="molecule type" value="Genomic_DNA"/>
</dbReference>
<feature type="signal peptide" evidence="1">
    <location>
        <begin position="1"/>
        <end position="21"/>
    </location>
</feature>
<evidence type="ECO:0000313" key="3">
    <source>
        <dbReference type="Proteomes" id="UP000824124"/>
    </source>
</evidence>
<evidence type="ECO:0000256" key="1">
    <source>
        <dbReference type="SAM" id="SignalP"/>
    </source>
</evidence>
<dbReference type="AlphaFoldDB" id="A0A9D1HM43"/>
<dbReference type="PROSITE" id="PS51257">
    <property type="entry name" value="PROKAR_LIPOPROTEIN"/>
    <property type="match status" value="1"/>
</dbReference>
<comment type="caution">
    <text evidence="2">The sequence shown here is derived from an EMBL/GenBank/DDBJ whole genome shotgun (WGS) entry which is preliminary data.</text>
</comment>
<reference evidence="2" key="2">
    <citation type="journal article" date="2021" name="PeerJ">
        <title>Extensive microbial diversity within the chicken gut microbiome revealed by metagenomics and culture.</title>
        <authorList>
            <person name="Gilroy R."/>
            <person name="Ravi A."/>
            <person name="Getino M."/>
            <person name="Pursley I."/>
            <person name="Horton D.L."/>
            <person name="Alikhan N.F."/>
            <person name="Baker D."/>
            <person name="Gharbi K."/>
            <person name="Hall N."/>
            <person name="Watson M."/>
            <person name="Adriaenssens E.M."/>
            <person name="Foster-Nyarko E."/>
            <person name="Jarju S."/>
            <person name="Secka A."/>
            <person name="Antonio M."/>
            <person name="Oren A."/>
            <person name="Chaudhuri R.R."/>
            <person name="La Ragione R."/>
            <person name="Hildebrand F."/>
            <person name="Pallen M.J."/>
        </authorList>
    </citation>
    <scope>NUCLEOTIDE SEQUENCE</scope>
    <source>
        <strain evidence="2">2830</strain>
    </source>
</reference>
<organism evidence="2 3">
    <name type="scientific">Candidatus Avidehalobacter gallistercoris</name>
    <dbReference type="NCBI Taxonomy" id="2840694"/>
    <lineage>
        <taxon>Bacteria</taxon>
        <taxon>Bacillati</taxon>
        <taxon>Bacillota</taxon>
        <taxon>Clostridia</taxon>
        <taxon>Eubacteriales</taxon>
        <taxon>Peptococcaceae</taxon>
        <taxon>Peptococcaceae incertae sedis</taxon>
        <taxon>Candidatus Avidehalobacter</taxon>
    </lineage>
</organism>
<sequence length="192" mass="20421">MKKNWAVFVAFYLLLALAACGAEEQQLSLAAMDVQAYEHPSNGAAITLPAEWEKLSEVDEATVFAAVDDSISLTLLRELGGFSYYSAEGLAGLAEELAGGVLAEPEVLQSEVLAKPKGAVLVTVSGDLAEGKPAVCEVVVYSPIPAVRYYTVAVAGSDAYQANAALLREIYAGFHLNKTEDDIYQQLEDTNA</sequence>
<dbReference type="Proteomes" id="UP000824124">
    <property type="component" value="Unassembled WGS sequence"/>
</dbReference>
<feature type="chain" id="PRO_5038801640" evidence="1">
    <location>
        <begin position="22"/>
        <end position="192"/>
    </location>
</feature>
<name>A0A9D1HM43_9FIRM</name>
<protein>
    <submittedName>
        <fullName evidence="2">Uncharacterized protein</fullName>
    </submittedName>
</protein>
<keyword evidence="1" id="KW-0732">Signal</keyword>
<reference evidence="2" key="1">
    <citation type="submission" date="2020-10" db="EMBL/GenBank/DDBJ databases">
        <authorList>
            <person name="Gilroy R."/>
        </authorList>
    </citation>
    <scope>NUCLEOTIDE SEQUENCE</scope>
    <source>
        <strain evidence="2">2830</strain>
    </source>
</reference>
<accession>A0A9D1HM43</accession>
<gene>
    <name evidence="2" type="ORF">IAB00_04195</name>
</gene>